<reference evidence="5" key="1">
    <citation type="journal article" date="2021" name="Proc. Natl. Acad. Sci. U.S.A.">
        <title>A Catalog of Tens of Thousands of Viruses from Human Metagenomes Reveals Hidden Associations with Chronic Diseases.</title>
        <authorList>
            <person name="Tisza M.J."/>
            <person name="Buck C.B."/>
        </authorList>
    </citation>
    <scope>NUCLEOTIDE SEQUENCE</scope>
    <source>
        <strain evidence="5">Ctprd3</strain>
    </source>
</reference>
<organism evidence="5">
    <name type="scientific">Siphoviridae sp. ctprd3</name>
    <dbReference type="NCBI Taxonomy" id="2827943"/>
    <lineage>
        <taxon>Viruses</taxon>
        <taxon>Duplodnaviria</taxon>
        <taxon>Heunggongvirae</taxon>
        <taxon>Uroviricota</taxon>
        <taxon>Caudoviricetes</taxon>
    </lineage>
</organism>
<dbReference type="EMBL" id="BK032783">
    <property type="protein sequence ID" value="DAF60103.1"/>
    <property type="molecule type" value="Genomic_DNA"/>
</dbReference>
<comment type="similarity">
    <text evidence="1">Belongs to the ninG family.</text>
</comment>
<evidence type="ECO:0000313" key="5">
    <source>
        <dbReference type="EMBL" id="DAF60103.1"/>
    </source>
</evidence>
<dbReference type="InterPro" id="IPR008713">
    <property type="entry name" value="Phage_lambda_NinG"/>
</dbReference>
<feature type="domain" description="C2H2-type" evidence="4">
    <location>
        <begin position="51"/>
        <end position="73"/>
    </location>
</feature>
<accession>A0A8S5TAU0</accession>
<dbReference type="InterPro" id="IPR013087">
    <property type="entry name" value="Znf_C2H2_type"/>
</dbReference>
<evidence type="ECO:0000256" key="3">
    <source>
        <dbReference type="SAM" id="MobiDB-lite"/>
    </source>
</evidence>
<name>A0A8S5TAU0_9CAUD</name>
<evidence type="ECO:0000256" key="1">
    <source>
        <dbReference type="ARBA" id="ARBA00008471"/>
    </source>
</evidence>
<dbReference type="Pfam" id="PF05766">
    <property type="entry name" value="NinG"/>
    <property type="match status" value="1"/>
</dbReference>
<evidence type="ECO:0000259" key="4">
    <source>
        <dbReference type="PROSITE" id="PS00028"/>
    </source>
</evidence>
<protein>
    <recommendedName>
        <fullName evidence="2">Protein ninG</fullName>
    </recommendedName>
</protein>
<feature type="region of interest" description="Disordered" evidence="3">
    <location>
        <begin position="1"/>
        <end position="21"/>
    </location>
</feature>
<proteinExistence type="inferred from homology"/>
<dbReference type="PROSITE" id="PS00028">
    <property type="entry name" value="ZINC_FINGER_C2H2_1"/>
    <property type="match status" value="1"/>
</dbReference>
<evidence type="ECO:0000256" key="2">
    <source>
        <dbReference type="ARBA" id="ARBA00021638"/>
    </source>
</evidence>
<sequence length="175" mass="21155">MGYYDRFNKGGKKPKHQRSEKQKWVDKLDRLMSVYIRMRDSREFHYKYFRCISCGRILPIDQADNGHYCGRTHMSLRFDTRNQNAECKRCNRFSSDHLIGYRKNLVMKLGRLAYLQKHPHIPLDMDEVKRLGEQQVDLLEVMKHQAKNWSVFELQELYKYYAALILKMNEEKDNE</sequence>